<dbReference type="STRING" id="334253.SAMN04487943_101311"/>
<dbReference type="OrthoDB" id="1918216at2"/>
<accession>A0A1I4HBB9</accession>
<organism evidence="1 2">
    <name type="scientific">Gracilibacillus orientalis</name>
    <dbReference type="NCBI Taxonomy" id="334253"/>
    <lineage>
        <taxon>Bacteria</taxon>
        <taxon>Bacillati</taxon>
        <taxon>Bacillota</taxon>
        <taxon>Bacilli</taxon>
        <taxon>Bacillales</taxon>
        <taxon>Bacillaceae</taxon>
        <taxon>Gracilibacillus</taxon>
    </lineage>
</organism>
<proteinExistence type="predicted"/>
<dbReference type="Proteomes" id="UP000198565">
    <property type="component" value="Unassembled WGS sequence"/>
</dbReference>
<keyword evidence="2" id="KW-1185">Reference proteome</keyword>
<evidence type="ECO:0000313" key="2">
    <source>
        <dbReference type="Proteomes" id="UP000198565"/>
    </source>
</evidence>
<evidence type="ECO:0008006" key="3">
    <source>
        <dbReference type="Google" id="ProtNLM"/>
    </source>
</evidence>
<evidence type="ECO:0000313" key="1">
    <source>
        <dbReference type="EMBL" id="SFL39070.1"/>
    </source>
</evidence>
<dbReference type="EMBL" id="FOTR01000001">
    <property type="protein sequence ID" value="SFL39070.1"/>
    <property type="molecule type" value="Genomic_DNA"/>
</dbReference>
<name>A0A1I4HBB9_9BACI</name>
<dbReference type="AlphaFoldDB" id="A0A1I4HBB9"/>
<protein>
    <recommendedName>
        <fullName evidence="3">Transglycosylase</fullName>
    </recommendedName>
</protein>
<reference evidence="2" key="1">
    <citation type="submission" date="2016-10" db="EMBL/GenBank/DDBJ databases">
        <authorList>
            <person name="Varghese N."/>
            <person name="Submissions S."/>
        </authorList>
    </citation>
    <scope>NUCLEOTIDE SEQUENCE [LARGE SCALE GENOMIC DNA]</scope>
    <source>
        <strain evidence="2">CGMCC 1.4250</strain>
    </source>
</reference>
<gene>
    <name evidence="1" type="ORF">SAMN04487943_101311</name>
</gene>
<dbReference type="RefSeq" id="WP_091480147.1">
    <property type="nucleotide sequence ID" value="NZ_FOTR01000001.1"/>
</dbReference>
<sequence>MKLSCDNCNNTFNVDQIKDIKQDKIKDDIERHYIACPNCQHKYTTHYENDAIKNITAEISTLQKKAPLKIKQKNRLDKLRTKVRFMSQTLKADVEKHG</sequence>